<sequence>MIPWEQRNRRRTLRDRIATRLALTAGYVLARQPARRLRRIMERLSRGARPATRAETQAAVDSVLSASLPMHGLKACLPRSVSVALRCRLRGTWPTWCTGVSRSLPPAAHAWVEADGEPVGEGDGDRGEFAFVKMLVVAPRDERTYGTARTRS</sequence>
<evidence type="ECO:0000313" key="2">
    <source>
        <dbReference type="EMBL" id="MBU7600287.1"/>
    </source>
</evidence>
<reference evidence="2" key="1">
    <citation type="submission" date="2021-06" db="EMBL/GenBank/DDBJ databases">
        <title>Sequencing of actinobacteria type strains.</title>
        <authorList>
            <person name="Nguyen G.-S."/>
            <person name="Wentzel A."/>
        </authorList>
    </citation>
    <scope>NUCLEOTIDE SEQUENCE</scope>
    <source>
        <strain evidence="2">P38-E01</strain>
    </source>
</reference>
<dbReference type="EMBL" id="JAELVF020000003">
    <property type="protein sequence ID" value="MBU7600287.1"/>
    <property type="molecule type" value="Genomic_DNA"/>
</dbReference>
<organism evidence="2 3">
    <name type="scientific">Streptomyces tardus</name>
    <dbReference type="NCBI Taxonomy" id="2780544"/>
    <lineage>
        <taxon>Bacteria</taxon>
        <taxon>Bacillati</taxon>
        <taxon>Actinomycetota</taxon>
        <taxon>Actinomycetes</taxon>
        <taxon>Kitasatosporales</taxon>
        <taxon>Streptomycetaceae</taxon>
        <taxon>Streptomyces</taxon>
    </lineage>
</organism>
<keyword evidence="3" id="KW-1185">Reference proteome</keyword>
<dbReference type="Proteomes" id="UP000694501">
    <property type="component" value="Unassembled WGS sequence"/>
</dbReference>
<evidence type="ECO:0000313" key="3">
    <source>
        <dbReference type="Proteomes" id="UP000694501"/>
    </source>
</evidence>
<dbReference type="AlphaFoldDB" id="A0A949JHV7"/>
<protein>
    <submittedName>
        <fullName evidence="2">Lasso peptide biosynthesis B2 protein</fullName>
    </submittedName>
</protein>
<gene>
    <name evidence="2" type="ORF">JGS22_022300</name>
</gene>
<feature type="domain" description="Microcin J25-processing protein McjB C-terminal" evidence="1">
    <location>
        <begin position="22"/>
        <end position="130"/>
    </location>
</feature>
<comment type="caution">
    <text evidence="2">The sequence shown here is derived from an EMBL/GenBank/DDBJ whole genome shotgun (WGS) entry which is preliminary data.</text>
</comment>
<dbReference type="NCBIfam" id="NF033537">
    <property type="entry name" value="lasso_biosyn_B2"/>
    <property type="match status" value="1"/>
</dbReference>
<evidence type="ECO:0000259" key="1">
    <source>
        <dbReference type="Pfam" id="PF13471"/>
    </source>
</evidence>
<accession>A0A949JHV7</accession>
<proteinExistence type="predicted"/>
<name>A0A949JHV7_9ACTN</name>
<dbReference type="InterPro" id="IPR053521">
    <property type="entry name" value="McjB-like"/>
</dbReference>
<dbReference type="Pfam" id="PF13471">
    <property type="entry name" value="Transglut_core3"/>
    <property type="match status" value="1"/>
</dbReference>
<dbReference type="InterPro" id="IPR032708">
    <property type="entry name" value="McjB_C"/>
</dbReference>